<name>A0ACB6ZUW6_THEGA</name>
<keyword evidence="1" id="KW-0378">Hydrolase</keyword>
<sequence length="385" mass="43890">MPGNGKYSYPPSLIPAGDLTHILYAFANVRADSGEVFLSDKWADEEIHYPGDSWDDKGLFGNFKAIYMLKKQHRHLKLLLSIGGWTYSPSFHPVVVSPVFRSKFVESSVKLLEDYGLDGLDIDYEYPQNYEQAQGYVHLLRELRHALDEHQLKKGIDYRFLLTVATPCGPQNYEKLHVAEMDRYLDFWNLMAYDYAGSWDHVSGHQANIRGGPMSGIEAVKFYHTKGVPRHKLILGIPLYGRSFMNTDGPGKPFSGVGPGSWEKGIYDYRALPLPGSYTFRNDEMVASWSYDYDKKEMITFDSEEVGKWKGEWIKREGLGGSMFWELSGDKGTERKDMESGPGKDPQPGQSLVKVVKHAMGPLDSTHNWLRYENSKFENLRNGME</sequence>
<comment type="caution">
    <text evidence="1">The sequence shown here is derived from an EMBL/GenBank/DDBJ whole genome shotgun (WGS) entry which is preliminary data.</text>
</comment>
<accession>A0ACB6ZUW6</accession>
<evidence type="ECO:0000313" key="2">
    <source>
        <dbReference type="Proteomes" id="UP000886501"/>
    </source>
</evidence>
<proteinExistence type="predicted"/>
<dbReference type="Proteomes" id="UP000886501">
    <property type="component" value="Unassembled WGS sequence"/>
</dbReference>
<evidence type="ECO:0000313" key="1">
    <source>
        <dbReference type="EMBL" id="KAF9653208.1"/>
    </source>
</evidence>
<keyword evidence="2" id="KW-1185">Reference proteome</keyword>
<gene>
    <name evidence="1" type="ORF">BDM02DRAFT_3153393</name>
</gene>
<dbReference type="EMBL" id="MU117965">
    <property type="protein sequence ID" value="KAF9653208.1"/>
    <property type="molecule type" value="Genomic_DNA"/>
</dbReference>
<organism evidence="1 2">
    <name type="scientific">Thelephora ganbajun</name>
    <name type="common">Ganba fungus</name>
    <dbReference type="NCBI Taxonomy" id="370292"/>
    <lineage>
        <taxon>Eukaryota</taxon>
        <taxon>Fungi</taxon>
        <taxon>Dikarya</taxon>
        <taxon>Basidiomycota</taxon>
        <taxon>Agaricomycotina</taxon>
        <taxon>Agaricomycetes</taxon>
        <taxon>Thelephorales</taxon>
        <taxon>Thelephoraceae</taxon>
        <taxon>Thelephora</taxon>
    </lineage>
</organism>
<reference evidence="1" key="2">
    <citation type="journal article" date="2020" name="Nat. Commun.">
        <title>Large-scale genome sequencing of mycorrhizal fungi provides insights into the early evolution of symbiotic traits.</title>
        <authorList>
            <person name="Miyauchi S."/>
            <person name="Kiss E."/>
            <person name="Kuo A."/>
            <person name="Drula E."/>
            <person name="Kohler A."/>
            <person name="Sanchez-Garcia M."/>
            <person name="Morin E."/>
            <person name="Andreopoulos B."/>
            <person name="Barry K.W."/>
            <person name="Bonito G."/>
            <person name="Buee M."/>
            <person name="Carver A."/>
            <person name="Chen C."/>
            <person name="Cichocki N."/>
            <person name="Clum A."/>
            <person name="Culley D."/>
            <person name="Crous P.W."/>
            <person name="Fauchery L."/>
            <person name="Girlanda M."/>
            <person name="Hayes R.D."/>
            <person name="Keri Z."/>
            <person name="LaButti K."/>
            <person name="Lipzen A."/>
            <person name="Lombard V."/>
            <person name="Magnuson J."/>
            <person name="Maillard F."/>
            <person name="Murat C."/>
            <person name="Nolan M."/>
            <person name="Ohm R.A."/>
            <person name="Pangilinan J."/>
            <person name="Pereira M.F."/>
            <person name="Perotto S."/>
            <person name="Peter M."/>
            <person name="Pfister S."/>
            <person name="Riley R."/>
            <person name="Sitrit Y."/>
            <person name="Stielow J.B."/>
            <person name="Szollosi G."/>
            <person name="Zifcakova L."/>
            <person name="Stursova M."/>
            <person name="Spatafora J.W."/>
            <person name="Tedersoo L."/>
            <person name="Vaario L.M."/>
            <person name="Yamada A."/>
            <person name="Yan M."/>
            <person name="Wang P."/>
            <person name="Xu J."/>
            <person name="Bruns T."/>
            <person name="Baldrian P."/>
            <person name="Vilgalys R."/>
            <person name="Dunand C."/>
            <person name="Henrissat B."/>
            <person name="Grigoriev I.V."/>
            <person name="Hibbett D."/>
            <person name="Nagy L.G."/>
            <person name="Martin F.M."/>
        </authorList>
    </citation>
    <scope>NUCLEOTIDE SEQUENCE</scope>
    <source>
        <strain evidence="1">P2</strain>
    </source>
</reference>
<protein>
    <submittedName>
        <fullName evidence="1">Glycoside hydrolase</fullName>
    </submittedName>
</protein>
<reference evidence="1" key="1">
    <citation type="submission" date="2019-10" db="EMBL/GenBank/DDBJ databases">
        <authorList>
            <consortium name="DOE Joint Genome Institute"/>
            <person name="Kuo A."/>
            <person name="Miyauchi S."/>
            <person name="Kiss E."/>
            <person name="Drula E."/>
            <person name="Kohler A."/>
            <person name="Sanchez-Garcia M."/>
            <person name="Andreopoulos B."/>
            <person name="Barry K.W."/>
            <person name="Bonito G."/>
            <person name="Buee M."/>
            <person name="Carver A."/>
            <person name="Chen C."/>
            <person name="Cichocki N."/>
            <person name="Clum A."/>
            <person name="Culley D."/>
            <person name="Crous P.W."/>
            <person name="Fauchery L."/>
            <person name="Girlanda M."/>
            <person name="Hayes R."/>
            <person name="Keri Z."/>
            <person name="Labutti K."/>
            <person name="Lipzen A."/>
            <person name="Lombard V."/>
            <person name="Magnuson J."/>
            <person name="Maillard F."/>
            <person name="Morin E."/>
            <person name="Murat C."/>
            <person name="Nolan M."/>
            <person name="Ohm R."/>
            <person name="Pangilinan J."/>
            <person name="Pereira M."/>
            <person name="Perotto S."/>
            <person name="Peter M."/>
            <person name="Riley R."/>
            <person name="Sitrit Y."/>
            <person name="Stielow B."/>
            <person name="Szollosi G."/>
            <person name="Zifcakova L."/>
            <person name="Stursova M."/>
            <person name="Spatafora J.W."/>
            <person name="Tedersoo L."/>
            <person name="Vaario L.-M."/>
            <person name="Yamada A."/>
            <person name="Yan M."/>
            <person name="Wang P."/>
            <person name="Xu J."/>
            <person name="Bruns T."/>
            <person name="Baldrian P."/>
            <person name="Vilgalys R."/>
            <person name="Henrissat B."/>
            <person name="Grigoriev I.V."/>
            <person name="Hibbett D."/>
            <person name="Nagy L.G."/>
            <person name="Martin F.M."/>
        </authorList>
    </citation>
    <scope>NUCLEOTIDE SEQUENCE</scope>
    <source>
        <strain evidence="1">P2</strain>
    </source>
</reference>